<dbReference type="AlphaFoldDB" id="A0A1D8K4N1"/>
<sequence length="370" mass="42609">MATYRKRGERQWEARIRRKGYPDKSATFPTKQQAELWAQSIESQMVRKVYLDTSKAESTSVSELLERYQREVVTQRENYSSDPSRIANLCRYFKDLPLINLTSECVATFRNDRLRCAIPEDASKATQKAIERQNIKEKRVGPASVTREMNILSAAVKHGMSEWGIFLPHGNPVSVVKRPKKEPSRERRPSEAELERLIEHSDSPHLADICHLAVETAMRRGEIANIQWQDVKLSTRQLHIPKTKTGRPRTIPLSQEAVEILLRQLDSLESIPESGYVFPLRADSITQAFIRAREKAAIDDLRFHDLRHEAASRFFEMGLDDMKVAKITGHRDWRSLERYTHLRPDGLANEIDIAKAKLRSQKTVTKSKDL</sequence>
<feature type="domain" description="Tyr recombinase" evidence="4">
    <location>
        <begin position="184"/>
        <end position="352"/>
    </location>
</feature>
<dbReference type="Proteomes" id="UP000095342">
    <property type="component" value="Chromosome"/>
</dbReference>
<dbReference type="GO" id="GO:0015074">
    <property type="term" value="P:DNA integration"/>
    <property type="evidence" value="ECO:0007669"/>
    <property type="project" value="UniProtKB-KW"/>
</dbReference>
<keyword evidence="1" id="KW-0229">DNA integration</keyword>
<accession>A0A1D8K4N1</accession>
<evidence type="ECO:0000256" key="2">
    <source>
        <dbReference type="ARBA" id="ARBA00023125"/>
    </source>
</evidence>
<dbReference type="InterPro" id="IPR013762">
    <property type="entry name" value="Integrase-like_cat_sf"/>
</dbReference>
<dbReference type="KEGG" id="aaeo:BJI67_01455"/>
<evidence type="ECO:0000313" key="6">
    <source>
        <dbReference type="Proteomes" id="UP000095342"/>
    </source>
</evidence>
<dbReference type="RefSeq" id="WP_070071514.1">
    <property type="nucleotide sequence ID" value="NZ_CP017448.1"/>
</dbReference>
<dbReference type="InterPro" id="IPR011010">
    <property type="entry name" value="DNA_brk_join_enz"/>
</dbReference>
<evidence type="ECO:0000256" key="3">
    <source>
        <dbReference type="ARBA" id="ARBA00023172"/>
    </source>
</evidence>
<dbReference type="Pfam" id="PF00589">
    <property type="entry name" value="Phage_integrase"/>
    <property type="match status" value="1"/>
</dbReference>
<organism evidence="5 6">
    <name type="scientific">Acidihalobacter aeolianus</name>
    <dbReference type="NCBI Taxonomy" id="2792603"/>
    <lineage>
        <taxon>Bacteria</taxon>
        <taxon>Pseudomonadati</taxon>
        <taxon>Pseudomonadota</taxon>
        <taxon>Gammaproteobacteria</taxon>
        <taxon>Chromatiales</taxon>
        <taxon>Ectothiorhodospiraceae</taxon>
        <taxon>Acidihalobacter</taxon>
    </lineage>
</organism>
<dbReference type="InterPro" id="IPR050090">
    <property type="entry name" value="Tyrosine_recombinase_XerCD"/>
</dbReference>
<dbReference type="Gene3D" id="1.10.443.10">
    <property type="entry name" value="Intergrase catalytic core"/>
    <property type="match status" value="1"/>
</dbReference>
<proteinExistence type="predicted"/>
<dbReference type="GO" id="GO:0003677">
    <property type="term" value="F:DNA binding"/>
    <property type="evidence" value="ECO:0007669"/>
    <property type="project" value="UniProtKB-KW"/>
</dbReference>
<keyword evidence="2" id="KW-0238">DNA-binding</keyword>
<name>A0A1D8K4N1_9GAMM</name>
<evidence type="ECO:0000313" key="5">
    <source>
        <dbReference type="EMBL" id="AOV15915.1"/>
    </source>
</evidence>
<dbReference type="PANTHER" id="PTHR30349:SF94">
    <property type="entry name" value="INTEGRASE_RECOMBINASE HI_1414-RELATED"/>
    <property type="match status" value="1"/>
</dbReference>
<reference evidence="5 6" key="1">
    <citation type="submission" date="2016-09" db="EMBL/GenBank/DDBJ databases">
        <title>Acidihalobacter prosperus V6 (DSM14174).</title>
        <authorList>
            <person name="Khaleque H.N."/>
            <person name="Ramsay J.P."/>
            <person name="Murphy R.J.T."/>
            <person name="Kaksonen A.H."/>
            <person name="Boxall N.J."/>
            <person name="Watkin E.L.J."/>
        </authorList>
    </citation>
    <scope>NUCLEOTIDE SEQUENCE [LARGE SCALE GENOMIC DNA]</scope>
    <source>
        <strain evidence="5 6">V6</strain>
    </source>
</reference>
<evidence type="ECO:0000256" key="1">
    <source>
        <dbReference type="ARBA" id="ARBA00022908"/>
    </source>
</evidence>
<dbReference type="InterPro" id="IPR002104">
    <property type="entry name" value="Integrase_catalytic"/>
</dbReference>
<keyword evidence="6" id="KW-1185">Reference proteome</keyword>
<dbReference type="PANTHER" id="PTHR30349">
    <property type="entry name" value="PHAGE INTEGRASE-RELATED"/>
    <property type="match status" value="1"/>
</dbReference>
<dbReference type="EMBL" id="CP017448">
    <property type="protein sequence ID" value="AOV15915.1"/>
    <property type="molecule type" value="Genomic_DNA"/>
</dbReference>
<dbReference type="GO" id="GO:0006310">
    <property type="term" value="P:DNA recombination"/>
    <property type="evidence" value="ECO:0007669"/>
    <property type="project" value="UniProtKB-KW"/>
</dbReference>
<gene>
    <name evidence="5" type="ORF">BJI67_01455</name>
</gene>
<dbReference type="SUPFAM" id="SSF56349">
    <property type="entry name" value="DNA breaking-rejoining enzymes"/>
    <property type="match status" value="1"/>
</dbReference>
<evidence type="ECO:0000259" key="4">
    <source>
        <dbReference type="PROSITE" id="PS51898"/>
    </source>
</evidence>
<dbReference type="Gene3D" id="1.10.150.130">
    <property type="match status" value="1"/>
</dbReference>
<dbReference type="CDD" id="cd00796">
    <property type="entry name" value="INT_Rci_Hp1_C"/>
    <property type="match status" value="1"/>
</dbReference>
<dbReference type="PROSITE" id="PS51898">
    <property type="entry name" value="TYR_RECOMBINASE"/>
    <property type="match status" value="1"/>
</dbReference>
<keyword evidence="3" id="KW-0233">DNA recombination</keyword>
<dbReference type="InterPro" id="IPR010998">
    <property type="entry name" value="Integrase_recombinase_N"/>
</dbReference>
<protein>
    <recommendedName>
        <fullName evidence="4">Tyr recombinase domain-containing protein</fullName>
    </recommendedName>
</protein>